<feature type="region of interest" description="Disordered" evidence="1">
    <location>
        <begin position="46"/>
        <end position="98"/>
    </location>
</feature>
<sequence length="155" mass="17388">MYLGLQVSKPDVISQLEQGTEPWIVEPSIPVGTPGDWVTRPENSITASELDISGEEPSPGAVAEKHKRDDPWSTNFLETCESKGSPERQQANKQTLPREIKITEKTIPTLEQAHINNDFEKSISVQIKSCCLEHWNQSGRCHGDSERGSFEMRSR</sequence>
<feature type="domain" description="KRAB" evidence="2">
    <location>
        <begin position="1"/>
        <end position="35"/>
    </location>
</feature>
<evidence type="ECO:0000313" key="4">
    <source>
        <dbReference type="Proteomes" id="UP000322234"/>
    </source>
</evidence>
<evidence type="ECO:0000259" key="2">
    <source>
        <dbReference type="PROSITE" id="PS50805"/>
    </source>
</evidence>
<proteinExistence type="predicted"/>
<evidence type="ECO:0000313" key="3">
    <source>
        <dbReference type="EMBL" id="MXQ94754.1"/>
    </source>
</evidence>
<comment type="caution">
    <text evidence="3">The sequence shown here is derived from an EMBL/GenBank/DDBJ whole genome shotgun (WGS) entry which is preliminary data.</text>
</comment>
<evidence type="ECO:0000256" key="1">
    <source>
        <dbReference type="SAM" id="MobiDB-lite"/>
    </source>
</evidence>
<gene>
    <name evidence="3" type="ORF">E5288_WYG010756</name>
</gene>
<dbReference type="PROSITE" id="PS50805">
    <property type="entry name" value="KRAB"/>
    <property type="match status" value="1"/>
</dbReference>
<keyword evidence="4" id="KW-1185">Reference proteome</keyword>
<dbReference type="GO" id="GO:0006355">
    <property type="term" value="P:regulation of DNA-templated transcription"/>
    <property type="evidence" value="ECO:0007669"/>
    <property type="project" value="InterPro"/>
</dbReference>
<dbReference type="AlphaFoldDB" id="A0A6B0S336"/>
<reference evidence="3" key="1">
    <citation type="submission" date="2019-10" db="EMBL/GenBank/DDBJ databases">
        <title>The sequence and de novo assembly of the wild yak genome.</title>
        <authorList>
            <person name="Liu Y."/>
        </authorList>
    </citation>
    <scope>NUCLEOTIDE SEQUENCE [LARGE SCALE GENOMIC DNA]</scope>
    <source>
        <strain evidence="3">WY2019</strain>
    </source>
</reference>
<dbReference type="EMBL" id="VBQZ03000120">
    <property type="protein sequence ID" value="MXQ94754.1"/>
    <property type="molecule type" value="Genomic_DNA"/>
</dbReference>
<organism evidence="3 4">
    <name type="scientific">Bos mutus</name>
    <name type="common">wild yak</name>
    <dbReference type="NCBI Taxonomy" id="72004"/>
    <lineage>
        <taxon>Eukaryota</taxon>
        <taxon>Metazoa</taxon>
        <taxon>Chordata</taxon>
        <taxon>Craniata</taxon>
        <taxon>Vertebrata</taxon>
        <taxon>Euteleostomi</taxon>
        <taxon>Mammalia</taxon>
        <taxon>Eutheria</taxon>
        <taxon>Laurasiatheria</taxon>
        <taxon>Artiodactyla</taxon>
        <taxon>Ruminantia</taxon>
        <taxon>Pecora</taxon>
        <taxon>Bovidae</taxon>
        <taxon>Bovinae</taxon>
        <taxon>Bos</taxon>
    </lineage>
</organism>
<accession>A0A6B0S336</accession>
<name>A0A6B0S336_9CETA</name>
<dbReference type="Proteomes" id="UP000322234">
    <property type="component" value="Unassembled WGS sequence"/>
</dbReference>
<protein>
    <recommendedName>
        <fullName evidence="2">KRAB domain-containing protein</fullName>
    </recommendedName>
</protein>
<dbReference type="InterPro" id="IPR001909">
    <property type="entry name" value="KRAB"/>
</dbReference>